<evidence type="ECO:0000313" key="2">
    <source>
        <dbReference type="Proteomes" id="UP000010467"/>
    </source>
</evidence>
<gene>
    <name evidence="1" type="ordered locus">Deipe_3473</name>
</gene>
<sequence>MTRLDYTGAMTLRWLDLYCGEDPHPRRFDRIETALEYLRRIERLPQEALQVMAEYGVVEPPLARRAYRLSFHTAERRA</sequence>
<dbReference type="EMBL" id="CP003382">
    <property type="protein sequence ID" value="AFZ68906.1"/>
    <property type="molecule type" value="Genomic_DNA"/>
</dbReference>
<proteinExistence type="predicted"/>
<reference evidence="2" key="1">
    <citation type="submission" date="2012-03" db="EMBL/GenBank/DDBJ databases">
        <title>Complete sequence of chromosome of Deinococcus peraridilitoris DSM 19664.</title>
        <authorList>
            <person name="Lucas S."/>
            <person name="Copeland A."/>
            <person name="Lapidus A."/>
            <person name="Glavina del Rio T."/>
            <person name="Dalin E."/>
            <person name="Tice H."/>
            <person name="Bruce D."/>
            <person name="Goodwin L."/>
            <person name="Pitluck S."/>
            <person name="Peters L."/>
            <person name="Mikhailova N."/>
            <person name="Lu M."/>
            <person name="Kyrpides N."/>
            <person name="Mavromatis K."/>
            <person name="Ivanova N."/>
            <person name="Brettin T."/>
            <person name="Detter J.C."/>
            <person name="Han C."/>
            <person name="Larimer F."/>
            <person name="Land M."/>
            <person name="Hauser L."/>
            <person name="Markowitz V."/>
            <person name="Cheng J.-F."/>
            <person name="Hugenholtz P."/>
            <person name="Woyke T."/>
            <person name="Wu D."/>
            <person name="Pukall R."/>
            <person name="Steenblock K."/>
            <person name="Brambilla E."/>
            <person name="Klenk H.-P."/>
            <person name="Eisen J.A."/>
        </authorList>
    </citation>
    <scope>NUCLEOTIDE SEQUENCE [LARGE SCALE GENOMIC DNA]</scope>
    <source>
        <strain evidence="2">DSM 19664 / LMG 22246 / CIP 109416 / KR-200</strain>
    </source>
</reference>
<dbReference type="KEGG" id="dpd:Deipe_3473"/>
<evidence type="ECO:0000313" key="1">
    <source>
        <dbReference type="EMBL" id="AFZ68906.1"/>
    </source>
</evidence>
<protein>
    <submittedName>
        <fullName evidence="1">Uncharacterized protein</fullName>
    </submittedName>
</protein>
<keyword evidence="2" id="KW-1185">Reference proteome</keyword>
<dbReference type="PATRIC" id="fig|937777.3.peg.3485"/>
<dbReference type="AlphaFoldDB" id="L0A4W9"/>
<accession>L0A4W9</accession>
<dbReference type="Proteomes" id="UP000010467">
    <property type="component" value="Chromosome"/>
</dbReference>
<dbReference type="STRING" id="937777.Deipe_3473"/>
<dbReference type="HOGENOM" id="CLU_192809_0_0_0"/>
<name>L0A4W9_DEIPD</name>
<organism evidence="1 2">
    <name type="scientific">Deinococcus peraridilitoris (strain DSM 19664 / LMG 22246 / CIP 109416 / KR-200)</name>
    <dbReference type="NCBI Taxonomy" id="937777"/>
    <lineage>
        <taxon>Bacteria</taxon>
        <taxon>Thermotogati</taxon>
        <taxon>Deinococcota</taxon>
        <taxon>Deinococci</taxon>
        <taxon>Deinococcales</taxon>
        <taxon>Deinococcaceae</taxon>
        <taxon>Deinococcus</taxon>
    </lineage>
</organism>